<evidence type="ECO:0000313" key="3">
    <source>
        <dbReference type="Proteomes" id="UP000729402"/>
    </source>
</evidence>
<reference evidence="2" key="1">
    <citation type="journal article" date="2021" name="bioRxiv">
        <title>Whole Genome Assembly and Annotation of Northern Wild Rice, Zizania palustris L., Supports a Whole Genome Duplication in the Zizania Genus.</title>
        <authorList>
            <person name="Haas M."/>
            <person name="Kono T."/>
            <person name="Macchietto M."/>
            <person name="Millas R."/>
            <person name="McGilp L."/>
            <person name="Shao M."/>
            <person name="Duquette J."/>
            <person name="Hirsch C.N."/>
            <person name="Kimball J."/>
        </authorList>
    </citation>
    <scope>NUCLEOTIDE SEQUENCE</scope>
    <source>
        <tissue evidence="2">Fresh leaf tissue</tissue>
    </source>
</reference>
<feature type="signal peptide" evidence="1">
    <location>
        <begin position="1"/>
        <end position="29"/>
    </location>
</feature>
<evidence type="ECO:0000256" key="1">
    <source>
        <dbReference type="SAM" id="SignalP"/>
    </source>
</evidence>
<sequence length="185" mass="19366">MAKQPFQSSTSVLMKALLLASVLSPWISGTNDATENTSIVVTNHASPLLLLAYEKIPLPLDASTASADTKPTMVSLPLICSSVGPLNVNMSDRFEALAALGLGLFGVARVGVVDRDGDEAMVSCVGSKPAHLGLGPDDENVVAKEVSGAMVTTVITANLQSMEINQNARCAERDGEESKLARSHF</sequence>
<feature type="chain" id="PRO_5035255633" description="Dirigent protein" evidence="1">
    <location>
        <begin position="30"/>
        <end position="185"/>
    </location>
</feature>
<proteinExistence type="predicted"/>
<evidence type="ECO:0008006" key="4">
    <source>
        <dbReference type="Google" id="ProtNLM"/>
    </source>
</evidence>
<comment type="caution">
    <text evidence="2">The sequence shown here is derived from an EMBL/GenBank/DDBJ whole genome shotgun (WGS) entry which is preliminary data.</text>
</comment>
<keyword evidence="1" id="KW-0732">Signal</keyword>
<dbReference type="EMBL" id="JAAALK010000079">
    <property type="protein sequence ID" value="KAG8100495.1"/>
    <property type="molecule type" value="Genomic_DNA"/>
</dbReference>
<name>A0A8J6C3E0_ZIZPA</name>
<accession>A0A8J6C3E0</accession>
<keyword evidence="3" id="KW-1185">Reference proteome</keyword>
<evidence type="ECO:0000313" key="2">
    <source>
        <dbReference type="EMBL" id="KAG8100495.1"/>
    </source>
</evidence>
<reference evidence="2" key="2">
    <citation type="submission" date="2021-02" db="EMBL/GenBank/DDBJ databases">
        <authorList>
            <person name="Kimball J.A."/>
            <person name="Haas M.W."/>
            <person name="Macchietto M."/>
            <person name="Kono T."/>
            <person name="Duquette J."/>
            <person name="Shao M."/>
        </authorList>
    </citation>
    <scope>NUCLEOTIDE SEQUENCE</scope>
    <source>
        <tissue evidence="2">Fresh leaf tissue</tissue>
    </source>
</reference>
<dbReference type="AlphaFoldDB" id="A0A8J6C3E0"/>
<organism evidence="2 3">
    <name type="scientific">Zizania palustris</name>
    <name type="common">Northern wild rice</name>
    <dbReference type="NCBI Taxonomy" id="103762"/>
    <lineage>
        <taxon>Eukaryota</taxon>
        <taxon>Viridiplantae</taxon>
        <taxon>Streptophyta</taxon>
        <taxon>Embryophyta</taxon>
        <taxon>Tracheophyta</taxon>
        <taxon>Spermatophyta</taxon>
        <taxon>Magnoliopsida</taxon>
        <taxon>Liliopsida</taxon>
        <taxon>Poales</taxon>
        <taxon>Poaceae</taxon>
        <taxon>BOP clade</taxon>
        <taxon>Oryzoideae</taxon>
        <taxon>Oryzeae</taxon>
        <taxon>Zizaniinae</taxon>
        <taxon>Zizania</taxon>
    </lineage>
</organism>
<gene>
    <name evidence="2" type="ORF">GUJ93_ZPchr0013g35471</name>
</gene>
<dbReference type="Proteomes" id="UP000729402">
    <property type="component" value="Unassembled WGS sequence"/>
</dbReference>
<dbReference type="OrthoDB" id="696143at2759"/>
<protein>
    <recommendedName>
        <fullName evidence="4">Dirigent protein</fullName>
    </recommendedName>
</protein>